<protein>
    <submittedName>
        <fullName evidence="2">DUF1223 domain-containing protein</fullName>
    </submittedName>
</protein>
<accession>A0ABW1TT74</accession>
<keyword evidence="1" id="KW-0732">Signal</keyword>
<dbReference type="PANTHER" id="PTHR36057:SF1">
    <property type="entry name" value="LIPOPROTEIN LIPID ATTACHMENT SITE-LIKE PROTEIN, PUTATIVE (DUF1223)-RELATED"/>
    <property type="match status" value="1"/>
</dbReference>
<dbReference type="EMBL" id="JBHSRS010000013">
    <property type="protein sequence ID" value="MFC6280749.1"/>
    <property type="molecule type" value="Genomic_DNA"/>
</dbReference>
<dbReference type="InterPro" id="IPR036249">
    <property type="entry name" value="Thioredoxin-like_sf"/>
</dbReference>
<comment type="caution">
    <text evidence="2">The sequence shown here is derived from an EMBL/GenBank/DDBJ whole genome shotgun (WGS) entry which is preliminary data.</text>
</comment>
<evidence type="ECO:0000256" key="1">
    <source>
        <dbReference type="SAM" id="SignalP"/>
    </source>
</evidence>
<organism evidence="2 3">
    <name type="scientific">Polaromonas aquatica</name>
    <dbReference type="NCBI Taxonomy" id="332657"/>
    <lineage>
        <taxon>Bacteria</taxon>
        <taxon>Pseudomonadati</taxon>
        <taxon>Pseudomonadota</taxon>
        <taxon>Betaproteobacteria</taxon>
        <taxon>Burkholderiales</taxon>
        <taxon>Comamonadaceae</taxon>
        <taxon>Polaromonas</taxon>
    </lineage>
</organism>
<proteinExistence type="predicted"/>
<sequence>MPLSANFFATKFIAIGALFAVTASAFSQQNQCAVTSGPTITPVVELYTSEGCSSCPPADKWASSLKDKGIVVQAFHVGYWDYIGWVDRFAAPAYTARQRDIATRNKLRSIYTPQAVLNGKDWPNWGSQPAGREPAHLSIALKQIGTDQFEASVTPVAAQAASPSWSAYWTITEHGHNSRVQAGENAGEFLKHDFVVRQYTPAGEYKTSDAASQKLGFRSIASTPGHARQVNLVVFDTKTGQTLQAVSLQCPV</sequence>
<dbReference type="PANTHER" id="PTHR36057">
    <property type="match status" value="1"/>
</dbReference>
<keyword evidence="3" id="KW-1185">Reference proteome</keyword>
<dbReference type="Pfam" id="PF06764">
    <property type="entry name" value="DUF1223"/>
    <property type="match status" value="1"/>
</dbReference>
<feature type="chain" id="PRO_5046289527" evidence="1">
    <location>
        <begin position="28"/>
        <end position="252"/>
    </location>
</feature>
<dbReference type="SUPFAM" id="SSF52833">
    <property type="entry name" value="Thioredoxin-like"/>
    <property type="match status" value="1"/>
</dbReference>
<feature type="signal peptide" evidence="1">
    <location>
        <begin position="1"/>
        <end position="27"/>
    </location>
</feature>
<gene>
    <name evidence="2" type="ORF">ACFQND_05830</name>
</gene>
<dbReference type="Proteomes" id="UP001596270">
    <property type="component" value="Unassembled WGS sequence"/>
</dbReference>
<evidence type="ECO:0000313" key="3">
    <source>
        <dbReference type="Proteomes" id="UP001596270"/>
    </source>
</evidence>
<reference evidence="3" key="1">
    <citation type="journal article" date="2019" name="Int. J. Syst. Evol. Microbiol.">
        <title>The Global Catalogue of Microorganisms (GCM) 10K type strain sequencing project: providing services to taxonomists for standard genome sequencing and annotation.</title>
        <authorList>
            <consortium name="The Broad Institute Genomics Platform"/>
            <consortium name="The Broad Institute Genome Sequencing Center for Infectious Disease"/>
            <person name="Wu L."/>
            <person name="Ma J."/>
        </authorList>
    </citation>
    <scope>NUCLEOTIDE SEQUENCE [LARGE SCALE GENOMIC DNA]</scope>
    <source>
        <strain evidence="3">CCUG 39402</strain>
    </source>
</reference>
<dbReference type="InterPro" id="IPR010634">
    <property type="entry name" value="DUF1223"/>
</dbReference>
<evidence type="ECO:0000313" key="2">
    <source>
        <dbReference type="EMBL" id="MFC6280749.1"/>
    </source>
</evidence>
<dbReference type="RefSeq" id="WP_371435714.1">
    <property type="nucleotide sequence ID" value="NZ_JBHSRS010000013.1"/>
</dbReference>
<name>A0ABW1TT74_9BURK</name>